<dbReference type="Gene3D" id="3.40.50.880">
    <property type="match status" value="1"/>
</dbReference>
<evidence type="ECO:0000313" key="5">
    <source>
        <dbReference type="Proteomes" id="UP001236014"/>
    </source>
</evidence>
<dbReference type="RefSeq" id="WP_285973176.1">
    <property type="nucleotide sequence ID" value="NZ_CP127294.1"/>
</dbReference>
<protein>
    <submittedName>
        <fullName evidence="4">DJ-1/PfpI family protein</fullName>
    </submittedName>
</protein>
<evidence type="ECO:0000259" key="3">
    <source>
        <dbReference type="PROSITE" id="PS01124"/>
    </source>
</evidence>
<dbReference type="InterPro" id="IPR052158">
    <property type="entry name" value="INH-QAR"/>
</dbReference>
<dbReference type="SUPFAM" id="SSF46689">
    <property type="entry name" value="Homeodomain-like"/>
    <property type="match status" value="1"/>
</dbReference>
<dbReference type="SMART" id="SM00342">
    <property type="entry name" value="HTH_ARAC"/>
    <property type="match status" value="1"/>
</dbReference>
<keyword evidence="1" id="KW-0805">Transcription regulation</keyword>
<keyword evidence="5" id="KW-1185">Reference proteome</keyword>
<reference evidence="4 5" key="1">
    <citation type="submission" date="2023-06" db="EMBL/GenBank/DDBJ databases">
        <authorList>
            <person name="Oyuntsetseg B."/>
            <person name="Kim S.B."/>
        </authorList>
    </citation>
    <scope>NUCLEOTIDE SEQUENCE [LARGE SCALE GENOMIC DNA]</scope>
    <source>
        <strain evidence="4 5">2-15</strain>
    </source>
</reference>
<evidence type="ECO:0000313" key="4">
    <source>
        <dbReference type="EMBL" id="WIX82611.1"/>
    </source>
</evidence>
<dbReference type="PANTHER" id="PTHR43130:SF3">
    <property type="entry name" value="HTH-TYPE TRANSCRIPTIONAL REGULATOR RV1931C"/>
    <property type="match status" value="1"/>
</dbReference>
<dbReference type="Gene3D" id="1.10.10.60">
    <property type="entry name" value="Homeodomain-like"/>
    <property type="match status" value="1"/>
</dbReference>
<dbReference type="Pfam" id="PF01965">
    <property type="entry name" value="DJ-1_PfpI"/>
    <property type="match status" value="1"/>
</dbReference>
<accession>A0A9Y2IP77</accession>
<dbReference type="KEGG" id="acab:QRX50_18465"/>
<evidence type="ECO:0000256" key="1">
    <source>
        <dbReference type="ARBA" id="ARBA00023015"/>
    </source>
</evidence>
<organism evidence="4 5">
    <name type="scientific">Amycolatopsis carbonis</name>
    <dbReference type="NCBI Taxonomy" id="715471"/>
    <lineage>
        <taxon>Bacteria</taxon>
        <taxon>Bacillati</taxon>
        <taxon>Actinomycetota</taxon>
        <taxon>Actinomycetes</taxon>
        <taxon>Pseudonocardiales</taxon>
        <taxon>Pseudonocardiaceae</taxon>
        <taxon>Amycolatopsis</taxon>
    </lineage>
</organism>
<dbReference type="GO" id="GO:0003700">
    <property type="term" value="F:DNA-binding transcription factor activity"/>
    <property type="evidence" value="ECO:0007669"/>
    <property type="project" value="InterPro"/>
</dbReference>
<dbReference type="GO" id="GO:0043565">
    <property type="term" value="F:sequence-specific DNA binding"/>
    <property type="evidence" value="ECO:0007669"/>
    <property type="project" value="InterPro"/>
</dbReference>
<dbReference type="CDD" id="cd03137">
    <property type="entry name" value="GATase1_AraC_1"/>
    <property type="match status" value="1"/>
</dbReference>
<gene>
    <name evidence="4" type="ORF">QRX50_18465</name>
</gene>
<proteinExistence type="predicted"/>
<dbReference type="PROSITE" id="PS01124">
    <property type="entry name" value="HTH_ARAC_FAMILY_2"/>
    <property type="match status" value="1"/>
</dbReference>
<dbReference type="InterPro" id="IPR002818">
    <property type="entry name" value="DJ-1/PfpI"/>
</dbReference>
<dbReference type="InterPro" id="IPR018060">
    <property type="entry name" value="HTH_AraC"/>
</dbReference>
<dbReference type="AlphaFoldDB" id="A0A9Y2IP77"/>
<evidence type="ECO:0000256" key="2">
    <source>
        <dbReference type="ARBA" id="ARBA00023163"/>
    </source>
</evidence>
<name>A0A9Y2IP77_9PSEU</name>
<dbReference type="Pfam" id="PF12833">
    <property type="entry name" value="HTH_18"/>
    <property type="match status" value="1"/>
</dbReference>
<sequence>MGLSRPSVPVAVLVFDGVRLLDVTGPLEVFDVAAELGTGYVVTMCSPDGHDITTSSGLRIGVDRAAAEVTDVDTLVVPGGECLVKPGANAELLTSIRHLSRGARRVTSVCAGAFALGAAGLLDGRRATTHWRHADTLQERYPAVEVDPEAIYVRDGRVLTSAGVSSGIDLALALVEEDAGDVLAHEIARELVVFMRRRGAQPQLSVPARTPRPRRDIVRALCDEVAADPAGDHCLTSMAQRAGLSTRHLSRLFKEGTGQTPATYVAAVRREAAIALVMSGETVAAAARRSGLGSDETLRRHLRAQPGD</sequence>
<keyword evidence="2" id="KW-0804">Transcription</keyword>
<dbReference type="InterPro" id="IPR009057">
    <property type="entry name" value="Homeodomain-like_sf"/>
</dbReference>
<dbReference type="InterPro" id="IPR029062">
    <property type="entry name" value="Class_I_gatase-like"/>
</dbReference>
<feature type="domain" description="HTH araC/xylS-type" evidence="3">
    <location>
        <begin position="215"/>
        <end position="308"/>
    </location>
</feature>
<dbReference type="PANTHER" id="PTHR43130">
    <property type="entry name" value="ARAC-FAMILY TRANSCRIPTIONAL REGULATOR"/>
    <property type="match status" value="1"/>
</dbReference>
<dbReference type="SUPFAM" id="SSF52317">
    <property type="entry name" value="Class I glutamine amidotransferase-like"/>
    <property type="match status" value="1"/>
</dbReference>
<dbReference type="EMBL" id="CP127294">
    <property type="protein sequence ID" value="WIX82611.1"/>
    <property type="molecule type" value="Genomic_DNA"/>
</dbReference>
<dbReference type="Proteomes" id="UP001236014">
    <property type="component" value="Chromosome"/>
</dbReference>